<dbReference type="CDD" id="cd00077">
    <property type="entry name" value="HDc"/>
    <property type="match status" value="1"/>
</dbReference>
<reference evidence="2" key="1">
    <citation type="journal article" date="2014" name="Front. Microbiol.">
        <title>High frequency of phylogenetically diverse reductive dehalogenase-homologous genes in deep subseafloor sedimentary metagenomes.</title>
        <authorList>
            <person name="Kawai M."/>
            <person name="Futagami T."/>
            <person name="Toyoda A."/>
            <person name="Takaki Y."/>
            <person name="Nishi S."/>
            <person name="Hori S."/>
            <person name="Arai W."/>
            <person name="Tsubouchi T."/>
            <person name="Morono Y."/>
            <person name="Uchiyama I."/>
            <person name="Ito T."/>
            <person name="Fujiyama A."/>
            <person name="Inagaki F."/>
            <person name="Takami H."/>
        </authorList>
    </citation>
    <scope>NUCLEOTIDE SEQUENCE</scope>
    <source>
        <strain evidence="2">Expedition CK06-06</strain>
    </source>
</reference>
<dbReference type="InterPro" id="IPR003607">
    <property type="entry name" value="HD/PDEase_dom"/>
</dbReference>
<feature type="non-terminal residue" evidence="2">
    <location>
        <position position="239"/>
    </location>
</feature>
<dbReference type="Pfam" id="PF01966">
    <property type="entry name" value="HD"/>
    <property type="match status" value="1"/>
</dbReference>
<dbReference type="SUPFAM" id="SSF109604">
    <property type="entry name" value="HD-domain/PDEase-like"/>
    <property type="match status" value="1"/>
</dbReference>
<dbReference type="SMART" id="SM00471">
    <property type="entry name" value="HDc"/>
    <property type="match status" value="1"/>
</dbReference>
<sequence length="239" mass="26249">MPLNVPCLQNKRLKQLVERIDQSPQLDAYWSGSNITAIDRMGINDHGPVHVRIMTNIALKLLRLLIEGGVTPSAVANHGLTNDEAEVVVVLACVLHDIGHVIHREEHELLSLVLAAPLSDQLLEPIYDPRTIALLKGEVLHAIYAHQRAIRTLTIEAGVVKVADALDMESGRARIPFAIGGPTIHSVSAMAIKKVRLERGAERPIRISIEMSNSAGIFQLDSLLREKLENSTISPYVEV</sequence>
<proteinExistence type="predicted"/>
<protein>
    <recommendedName>
        <fullName evidence="1">HD/PDEase domain-containing protein</fullName>
    </recommendedName>
</protein>
<evidence type="ECO:0000259" key="1">
    <source>
        <dbReference type="SMART" id="SM00471"/>
    </source>
</evidence>
<feature type="domain" description="HD/PDEase" evidence="1">
    <location>
        <begin position="43"/>
        <end position="178"/>
    </location>
</feature>
<accession>X0VKY6</accession>
<name>X0VKY6_9ZZZZ</name>
<dbReference type="PANTHER" id="PTHR40517">
    <property type="entry name" value="METAL-DEPENDENT PHOSPHOHYDROLASE, HD SUPERFAMILY-RELATED"/>
    <property type="match status" value="1"/>
</dbReference>
<dbReference type="AlphaFoldDB" id="X0VKY6"/>
<organism evidence="2">
    <name type="scientific">marine sediment metagenome</name>
    <dbReference type="NCBI Taxonomy" id="412755"/>
    <lineage>
        <taxon>unclassified sequences</taxon>
        <taxon>metagenomes</taxon>
        <taxon>ecological metagenomes</taxon>
    </lineage>
</organism>
<comment type="caution">
    <text evidence="2">The sequence shown here is derived from an EMBL/GenBank/DDBJ whole genome shotgun (WGS) entry which is preliminary data.</text>
</comment>
<dbReference type="InterPro" id="IPR039967">
    <property type="entry name" value="MJ1020-like"/>
</dbReference>
<gene>
    <name evidence="2" type="ORF">S01H1_39528</name>
</gene>
<dbReference type="InterPro" id="IPR006674">
    <property type="entry name" value="HD_domain"/>
</dbReference>
<dbReference type="EMBL" id="BARS01024955">
    <property type="protein sequence ID" value="GAG13148.1"/>
    <property type="molecule type" value="Genomic_DNA"/>
</dbReference>
<dbReference type="Gene3D" id="1.10.3210.10">
    <property type="entry name" value="Hypothetical protein af1432"/>
    <property type="match status" value="1"/>
</dbReference>
<evidence type="ECO:0000313" key="2">
    <source>
        <dbReference type="EMBL" id="GAG13148.1"/>
    </source>
</evidence>
<dbReference type="PANTHER" id="PTHR40517:SF1">
    <property type="entry name" value="METAL-DEPENDENT PHOSPHOHYDROLASE, HD SUPERFAMILY-RELATED"/>
    <property type="match status" value="1"/>
</dbReference>